<feature type="binding site" evidence="8">
    <location>
        <position position="389"/>
    </location>
    <ligand>
        <name>phosphoenolpyruvate</name>
        <dbReference type="ChEBI" id="CHEBI:58702"/>
    </ligand>
</feature>
<dbReference type="PROSITE" id="PS00885">
    <property type="entry name" value="EPSP_SYNTHASE_2"/>
    <property type="match status" value="1"/>
</dbReference>
<dbReference type="SUPFAM" id="SSF55205">
    <property type="entry name" value="EPT/RTPC-like"/>
    <property type="match status" value="1"/>
</dbReference>
<dbReference type="RefSeq" id="WP_135326946.1">
    <property type="nucleotide sequence ID" value="NZ_SRJC01000001.1"/>
</dbReference>
<keyword evidence="4 8" id="KW-0028">Amino-acid biosynthesis</keyword>
<evidence type="ECO:0000256" key="1">
    <source>
        <dbReference type="ARBA" id="ARBA00004811"/>
    </source>
</evidence>
<dbReference type="InterPro" id="IPR036968">
    <property type="entry name" value="Enolpyruvate_Tfrase_sf"/>
</dbReference>
<comment type="pathway">
    <text evidence="1 8">Metabolic intermediate biosynthesis; chorismate biosynthesis; chorismate from D-erythrose 4-phosphate and phosphoenolpyruvate: step 6/7.</text>
</comment>
<feature type="active site" description="Proton acceptor" evidence="8">
    <location>
        <position position="316"/>
    </location>
</feature>
<dbReference type="GO" id="GO:0009073">
    <property type="term" value="P:aromatic amino acid family biosynthetic process"/>
    <property type="evidence" value="ECO:0007669"/>
    <property type="project" value="UniProtKB-KW"/>
</dbReference>
<dbReference type="PROSITE" id="PS00104">
    <property type="entry name" value="EPSP_SYNTHASE_1"/>
    <property type="match status" value="1"/>
</dbReference>
<comment type="subunit">
    <text evidence="8">Monomer.</text>
</comment>
<evidence type="ECO:0000313" key="10">
    <source>
        <dbReference type="EMBL" id="TGB04537.1"/>
    </source>
</evidence>
<comment type="similarity">
    <text evidence="2 8">Belongs to the EPSP synthase family.</text>
</comment>
<protein>
    <recommendedName>
        <fullName evidence="8">3-phosphoshikimate 1-carboxyvinyltransferase</fullName>
        <ecNumber evidence="8">2.5.1.19</ecNumber>
    </recommendedName>
    <alternativeName>
        <fullName evidence="8">5-enolpyruvylshikimate-3-phosphate synthase</fullName>
        <shortName evidence="8">EPSP synthase</shortName>
        <shortName evidence="8">EPSPS</shortName>
    </alternativeName>
</protein>
<feature type="binding site" evidence="8">
    <location>
        <position position="343"/>
    </location>
    <ligand>
        <name>3-phosphoshikimate</name>
        <dbReference type="ChEBI" id="CHEBI:145989"/>
    </ligand>
</feature>
<feature type="binding site" evidence="8">
    <location>
        <position position="170"/>
    </location>
    <ligand>
        <name>3-phosphoshikimate</name>
        <dbReference type="ChEBI" id="CHEBI:145989"/>
    </ligand>
</feature>
<dbReference type="EMBL" id="SRJC01000001">
    <property type="protein sequence ID" value="TGB04537.1"/>
    <property type="molecule type" value="Genomic_DNA"/>
</dbReference>
<comment type="subcellular location">
    <subcellularLocation>
        <location evidence="8">Cytoplasm</location>
    </subcellularLocation>
</comment>
<dbReference type="InterPro" id="IPR023193">
    <property type="entry name" value="EPSP_synthase_CS"/>
</dbReference>
<evidence type="ECO:0000313" key="11">
    <source>
        <dbReference type="Proteomes" id="UP000297982"/>
    </source>
</evidence>
<evidence type="ECO:0000256" key="5">
    <source>
        <dbReference type="ARBA" id="ARBA00022679"/>
    </source>
</evidence>
<dbReference type="FunFam" id="3.65.10.10:FF:000006">
    <property type="entry name" value="3-phosphoshikimate 1-carboxyvinyltransferase"/>
    <property type="match status" value="1"/>
</dbReference>
<evidence type="ECO:0000256" key="8">
    <source>
        <dbReference type="HAMAP-Rule" id="MF_00210"/>
    </source>
</evidence>
<feature type="binding site" evidence="8">
    <location>
        <position position="316"/>
    </location>
    <ligand>
        <name>3-phosphoshikimate</name>
        <dbReference type="ChEBI" id="CHEBI:145989"/>
    </ligand>
</feature>
<gene>
    <name evidence="8 10" type="primary">aroA</name>
    <name evidence="10" type="ORF">E4663_05965</name>
</gene>
<comment type="function">
    <text evidence="8">Catalyzes the transfer of the enolpyruvyl moiety of phosphoenolpyruvate (PEP) to the 5-hydroxyl of shikimate-3-phosphate (S3P) to produce enolpyruvyl shikimate-3-phosphate and inorganic phosphate.</text>
</comment>
<feature type="binding site" evidence="8">
    <location>
        <position position="28"/>
    </location>
    <ligand>
        <name>3-phosphoshikimate</name>
        <dbReference type="ChEBI" id="CHEBI:145989"/>
    </ligand>
</feature>
<reference evidence="10 11" key="1">
    <citation type="journal article" date="2003" name="Int. J. Syst. Evol. Microbiol.">
        <title>Halobacillus salinus sp. nov., isolated from a salt lake on the coast of the East Sea in Korea.</title>
        <authorList>
            <person name="Yoon J.H."/>
            <person name="Kang K.H."/>
            <person name="Park Y.H."/>
        </authorList>
    </citation>
    <scope>NUCLEOTIDE SEQUENCE [LARGE SCALE GENOMIC DNA]</scope>
    <source>
        <strain evidence="10 11">HSL-3</strain>
    </source>
</reference>
<dbReference type="PANTHER" id="PTHR21090:SF5">
    <property type="entry name" value="PENTAFUNCTIONAL AROM POLYPEPTIDE"/>
    <property type="match status" value="1"/>
</dbReference>
<dbReference type="GO" id="GO:0008652">
    <property type="term" value="P:amino acid biosynthetic process"/>
    <property type="evidence" value="ECO:0007669"/>
    <property type="project" value="UniProtKB-KW"/>
</dbReference>
<keyword evidence="11" id="KW-1185">Reference proteome</keyword>
<dbReference type="Proteomes" id="UP000297982">
    <property type="component" value="Unassembled WGS sequence"/>
</dbReference>
<dbReference type="HAMAP" id="MF_00210">
    <property type="entry name" value="EPSP_synth"/>
    <property type="match status" value="1"/>
</dbReference>
<dbReference type="InterPro" id="IPR006264">
    <property type="entry name" value="EPSP_synthase"/>
</dbReference>
<feature type="domain" description="Enolpyruvate transferase" evidence="9">
    <location>
        <begin position="11"/>
        <end position="424"/>
    </location>
</feature>
<comment type="caution">
    <text evidence="10">The sequence shown here is derived from an EMBL/GenBank/DDBJ whole genome shotgun (WGS) entry which is preliminary data.</text>
</comment>
<sequence length="433" mass="46114">MSEIELQPAITGLSGELEVPGDKSISHRAVIFSSLSEGTSTIDNFLTGEDCFRTVEAFRQMGVKIDEDGSRITVHGKGVQALTAPTQPIYFGNSGTTARLLSGVLAALPFFTTAYGDASLSKRPMDRVVVPLKEMGAVIDGRESASLLPIAFSQATLTGVRHELTVRSAQVKSALLLAGLLSNGKTTVVEKGVTRDHTEKLLPQYGVELSVSGSDITIEGGQHLTASDLKVPGDISSAAFFMVAAAITPNSQITIKNVGLNETRNGIVTALLKMGAELTSTVHTYIGEEPVGDVTVASSSLHGITLEGEMIPNIIDEIPILALAATQAEGTTVIKDAKELRVKETDRIDAVVRNLRKMGAEIEAREDGMVIQGRQTLRGNVLDSFGDHRIGMMGAIASLISDGKVVITDKDCINISYPPFFKHLESLQKKKTS</sequence>
<feature type="binding site" evidence="8">
    <location>
        <position position="95"/>
    </location>
    <ligand>
        <name>phosphoenolpyruvate</name>
        <dbReference type="ChEBI" id="CHEBI:58702"/>
    </ligand>
</feature>
<dbReference type="PIRSF" id="PIRSF000505">
    <property type="entry name" value="EPSPS"/>
    <property type="match status" value="1"/>
</dbReference>
<keyword evidence="3 8" id="KW-0963">Cytoplasm</keyword>
<dbReference type="GO" id="GO:0003866">
    <property type="term" value="F:3-phosphoshikimate 1-carboxyvinyltransferase activity"/>
    <property type="evidence" value="ECO:0007669"/>
    <property type="project" value="UniProtKB-UniRule"/>
</dbReference>
<proteinExistence type="inferred from homology"/>
<organism evidence="10 11">
    <name type="scientific">Halobacillus salinus</name>
    <dbReference type="NCBI Taxonomy" id="192814"/>
    <lineage>
        <taxon>Bacteria</taxon>
        <taxon>Bacillati</taxon>
        <taxon>Bacillota</taxon>
        <taxon>Bacilli</taxon>
        <taxon>Bacillales</taxon>
        <taxon>Bacillaceae</taxon>
        <taxon>Halobacillus</taxon>
    </lineage>
</organism>
<dbReference type="Pfam" id="PF00275">
    <property type="entry name" value="EPSP_synthase"/>
    <property type="match status" value="1"/>
</dbReference>
<evidence type="ECO:0000259" key="9">
    <source>
        <dbReference type="Pfam" id="PF00275"/>
    </source>
</evidence>
<evidence type="ECO:0000256" key="7">
    <source>
        <dbReference type="ARBA" id="ARBA00044633"/>
    </source>
</evidence>
<dbReference type="Gene3D" id="3.65.10.10">
    <property type="entry name" value="Enolpyruvate transferase domain"/>
    <property type="match status" value="2"/>
</dbReference>
<dbReference type="AlphaFoldDB" id="A0A4Z0H3U4"/>
<feature type="binding site" evidence="8">
    <location>
        <position position="23"/>
    </location>
    <ligand>
        <name>phosphoenolpyruvate</name>
        <dbReference type="ChEBI" id="CHEBI:58702"/>
    </ligand>
</feature>
<evidence type="ECO:0000256" key="3">
    <source>
        <dbReference type="ARBA" id="ARBA00022490"/>
    </source>
</evidence>
<keyword evidence="6 8" id="KW-0057">Aromatic amino acid biosynthesis</keyword>
<dbReference type="NCBIfam" id="TIGR01356">
    <property type="entry name" value="aroA"/>
    <property type="match status" value="1"/>
</dbReference>
<evidence type="ECO:0000256" key="2">
    <source>
        <dbReference type="ARBA" id="ARBA00009948"/>
    </source>
</evidence>
<feature type="binding site" evidence="8">
    <location>
        <position position="168"/>
    </location>
    <ligand>
        <name>3-phosphoshikimate</name>
        <dbReference type="ChEBI" id="CHEBI:145989"/>
    </ligand>
</feature>
<feature type="binding site" evidence="8">
    <location>
        <position position="24"/>
    </location>
    <ligand>
        <name>3-phosphoshikimate</name>
        <dbReference type="ChEBI" id="CHEBI:145989"/>
    </ligand>
</feature>
<evidence type="ECO:0000256" key="6">
    <source>
        <dbReference type="ARBA" id="ARBA00023141"/>
    </source>
</evidence>
<name>A0A4Z0H3U4_9BACI</name>
<feature type="binding site" evidence="8">
    <location>
        <position position="23"/>
    </location>
    <ligand>
        <name>3-phosphoshikimate</name>
        <dbReference type="ChEBI" id="CHEBI:145989"/>
    </ligand>
</feature>
<keyword evidence="5 8" id="KW-0808">Transferase</keyword>
<dbReference type="UniPathway" id="UPA00053">
    <property type="reaction ID" value="UER00089"/>
</dbReference>
<dbReference type="PANTHER" id="PTHR21090">
    <property type="entry name" value="AROM/DEHYDROQUINATE SYNTHASE"/>
    <property type="match status" value="1"/>
</dbReference>
<feature type="binding site" evidence="8">
    <location>
        <position position="170"/>
    </location>
    <ligand>
        <name>phosphoenolpyruvate</name>
        <dbReference type="ChEBI" id="CHEBI:58702"/>
    </ligand>
</feature>
<feature type="binding site" evidence="8">
    <location>
        <position position="123"/>
    </location>
    <ligand>
        <name>phosphoenolpyruvate</name>
        <dbReference type="ChEBI" id="CHEBI:58702"/>
    </ligand>
</feature>
<accession>A0A4Z0H3U4</accession>
<comment type="caution">
    <text evidence="8">Lacks conserved residue(s) required for the propagation of feature annotation.</text>
</comment>
<dbReference type="CDD" id="cd01556">
    <property type="entry name" value="EPSP_synthase"/>
    <property type="match status" value="1"/>
</dbReference>
<dbReference type="EC" id="2.5.1.19" evidence="8"/>
<feature type="binding site" evidence="8">
    <location>
        <position position="347"/>
    </location>
    <ligand>
        <name>phosphoenolpyruvate</name>
        <dbReference type="ChEBI" id="CHEBI:58702"/>
    </ligand>
</feature>
<comment type="catalytic activity">
    <reaction evidence="7">
        <text>3-phosphoshikimate + phosphoenolpyruvate = 5-O-(1-carboxyvinyl)-3-phosphoshikimate + phosphate</text>
        <dbReference type="Rhea" id="RHEA:21256"/>
        <dbReference type="ChEBI" id="CHEBI:43474"/>
        <dbReference type="ChEBI" id="CHEBI:57701"/>
        <dbReference type="ChEBI" id="CHEBI:58702"/>
        <dbReference type="ChEBI" id="CHEBI:145989"/>
        <dbReference type="EC" id="2.5.1.19"/>
    </reaction>
    <physiologicalReaction direction="left-to-right" evidence="7">
        <dbReference type="Rhea" id="RHEA:21257"/>
    </physiologicalReaction>
</comment>
<dbReference type="STRING" id="192814.GCA_900166575_01596"/>
<evidence type="ECO:0000256" key="4">
    <source>
        <dbReference type="ARBA" id="ARBA00022605"/>
    </source>
</evidence>
<dbReference type="InterPro" id="IPR013792">
    <property type="entry name" value="RNA3'P_cycl/enolpyr_Trfase_a/b"/>
</dbReference>
<dbReference type="InterPro" id="IPR001986">
    <property type="entry name" value="Enolpyruvate_Tfrase_dom"/>
</dbReference>
<dbReference type="GO" id="GO:0005737">
    <property type="term" value="C:cytoplasm"/>
    <property type="evidence" value="ECO:0007669"/>
    <property type="project" value="UniProtKB-SubCell"/>
</dbReference>
<dbReference type="GO" id="GO:0009423">
    <property type="term" value="P:chorismate biosynthetic process"/>
    <property type="evidence" value="ECO:0007669"/>
    <property type="project" value="UniProtKB-UniRule"/>
</dbReference>